<dbReference type="EMBL" id="LS992241">
    <property type="protein sequence ID" value="SYX83532.1"/>
    <property type="molecule type" value="Genomic_DNA"/>
</dbReference>
<gene>
    <name evidence="1" type="ORF">PBLR_11954</name>
</gene>
<evidence type="ECO:0000313" key="1">
    <source>
        <dbReference type="EMBL" id="SYX83532.1"/>
    </source>
</evidence>
<evidence type="ECO:0000313" key="2">
    <source>
        <dbReference type="Proteomes" id="UP000304148"/>
    </source>
</evidence>
<dbReference type="Proteomes" id="UP000304148">
    <property type="component" value="Chromosome"/>
</dbReference>
<name>A0A383RAD6_PAEAL</name>
<protein>
    <submittedName>
        <fullName evidence="1">Uncharacterized protein</fullName>
    </submittedName>
</protein>
<sequence>MFVNFHQNDTNVANLKEDEVDKKAKQILMKTFWSSAGWKDTRTITFAGEDFEYAKDKGLMFDPVTMSHDECVLRIVELHKLITKEMVAQAFLHSLSTRKVHLRSALSSWALTHSLLPHPFESNIGRCKSSTYAMYGDCYECDKSGIAVLESYTNEDINVLNFERMKWGGVRLNHILYCLLDLDQLLAEGTVDVTEEDVTILKHMLTAIKSCQPSDAARQLEKNLSNVLPSNKQERDVMMEILSYAGVLRAGSENRPGRGGKNDFFAVVNWRGVDGYSDHAVEHYFGKWLYE</sequence>
<dbReference type="AlphaFoldDB" id="A0A383RAD6"/>
<accession>A0A383RAD6</accession>
<organism evidence="1 2">
    <name type="scientific">Paenibacillus alvei</name>
    <name type="common">Bacillus alvei</name>
    <dbReference type="NCBI Taxonomy" id="44250"/>
    <lineage>
        <taxon>Bacteria</taxon>
        <taxon>Bacillati</taxon>
        <taxon>Bacillota</taxon>
        <taxon>Bacilli</taxon>
        <taxon>Bacillales</taxon>
        <taxon>Paenibacillaceae</taxon>
        <taxon>Paenibacillus</taxon>
    </lineage>
</organism>
<proteinExistence type="predicted"/>
<reference evidence="2" key="1">
    <citation type="submission" date="2018-08" db="EMBL/GenBank/DDBJ databases">
        <authorList>
            <person name="Chevrot R."/>
        </authorList>
    </citation>
    <scope>NUCLEOTIDE SEQUENCE [LARGE SCALE GENOMIC DNA]</scope>
</reference>